<feature type="region of interest" description="Disordered" evidence="1">
    <location>
        <begin position="1"/>
        <end position="39"/>
    </location>
</feature>
<feature type="compositionally biased region" description="Low complexity" evidence="1">
    <location>
        <begin position="62"/>
        <end position="86"/>
    </location>
</feature>
<evidence type="ECO:0000313" key="2">
    <source>
        <dbReference type="EMBL" id="SOC55316.1"/>
    </source>
</evidence>
<accession>A0A285VQ02</accession>
<evidence type="ECO:0000313" key="3">
    <source>
        <dbReference type="Proteomes" id="UP000219688"/>
    </source>
</evidence>
<keyword evidence="3" id="KW-1185">Reference proteome</keyword>
<dbReference type="AlphaFoldDB" id="A0A285VQ02"/>
<dbReference type="Proteomes" id="UP000219688">
    <property type="component" value="Unassembled WGS sequence"/>
</dbReference>
<protein>
    <submittedName>
        <fullName evidence="2">Uncharacterized protein</fullName>
    </submittedName>
</protein>
<organism evidence="2 3">
    <name type="scientific">Ornithinimicrobium cerasi</name>
    <dbReference type="NCBI Taxonomy" id="2248773"/>
    <lineage>
        <taxon>Bacteria</taxon>
        <taxon>Bacillati</taxon>
        <taxon>Actinomycetota</taxon>
        <taxon>Actinomycetes</taxon>
        <taxon>Micrococcales</taxon>
        <taxon>Ornithinimicrobiaceae</taxon>
        <taxon>Ornithinimicrobium</taxon>
    </lineage>
</organism>
<dbReference type="EMBL" id="OBQK01000005">
    <property type="protein sequence ID" value="SOC55316.1"/>
    <property type="molecule type" value="Genomic_DNA"/>
</dbReference>
<sequence length="99" mass="10263">MTATTMETAEDGTAHVPPWRTLHKQRGRRLPRKCGHSPTANIRLPLWSPCRRKDAGALAVTASGTLPGSAGPAPGAGSARGPMGSSTRKLPTAPSVTIL</sequence>
<name>A0A285VQ02_9MICO</name>
<gene>
    <name evidence="2" type="ORF">SAMN05421879_10522</name>
</gene>
<evidence type="ECO:0000256" key="1">
    <source>
        <dbReference type="SAM" id="MobiDB-lite"/>
    </source>
</evidence>
<proteinExistence type="predicted"/>
<reference evidence="3" key="1">
    <citation type="submission" date="2017-08" db="EMBL/GenBank/DDBJ databases">
        <authorList>
            <person name="Varghese N."/>
            <person name="Submissions S."/>
        </authorList>
    </citation>
    <scope>NUCLEOTIDE SEQUENCE [LARGE SCALE GENOMIC DNA]</scope>
    <source>
        <strain evidence="3">USBA17B2</strain>
    </source>
</reference>
<feature type="compositionally biased region" description="Basic residues" evidence="1">
    <location>
        <begin position="21"/>
        <end position="35"/>
    </location>
</feature>
<feature type="region of interest" description="Disordered" evidence="1">
    <location>
        <begin position="62"/>
        <end position="99"/>
    </location>
</feature>